<dbReference type="Pfam" id="PF06832">
    <property type="entry name" value="BiPBP_C"/>
    <property type="match status" value="1"/>
</dbReference>
<dbReference type="InterPro" id="IPR050396">
    <property type="entry name" value="Glycosyltr_51/Transpeptidase"/>
</dbReference>
<dbReference type="PANTHER" id="PTHR32282">
    <property type="entry name" value="BINDING PROTEIN TRANSPEPTIDASE, PUTATIVE-RELATED"/>
    <property type="match status" value="1"/>
</dbReference>
<dbReference type="GO" id="GO:0008658">
    <property type="term" value="F:penicillin binding"/>
    <property type="evidence" value="ECO:0007669"/>
    <property type="project" value="InterPro"/>
</dbReference>
<evidence type="ECO:0000256" key="3">
    <source>
        <dbReference type="ARBA" id="ARBA00007739"/>
    </source>
</evidence>
<dbReference type="GO" id="GO:0030288">
    <property type="term" value="C:outer membrane-bounded periplasmic space"/>
    <property type="evidence" value="ECO:0007669"/>
    <property type="project" value="TreeGrafter"/>
</dbReference>
<dbReference type="InterPro" id="IPR012338">
    <property type="entry name" value="Beta-lactam/transpept-like"/>
</dbReference>
<evidence type="ECO:0000259" key="12">
    <source>
        <dbReference type="Pfam" id="PF00905"/>
    </source>
</evidence>
<dbReference type="SUPFAM" id="SSF53955">
    <property type="entry name" value="Lysozyme-like"/>
    <property type="match status" value="1"/>
</dbReference>
<evidence type="ECO:0000256" key="10">
    <source>
        <dbReference type="ARBA" id="ARBA00044770"/>
    </source>
</evidence>
<evidence type="ECO:0000259" key="13">
    <source>
        <dbReference type="Pfam" id="PF00912"/>
    </source>
</evidence>
<dbReference type="EMBL" id="MABE01000559">
    <property type="protein sequence ID" value="OUS39420.1"/>
    <property type="molecule type" value="Genomic_DNA"/>
</dbReference>
<dbReference type="GO" id="GO:0008955">
    <property type="term" value="F:peptidoglycan glycosyltransferase activity"/>
    <property type="evidence" value="ECO:0007669"/>
    <property type="project" value="UniProtKB-EC"/>
</dbReference>
<keyword evidence="9" id="KW-0511">Multifunctional enzyme</keyword>
<evidence type="ECO:0000259" key="14">
    <source>
        <dbReference type="Pfam" id="PF06832"/>
    </source>
</evidence>
<dbReference type="InterPro" id="IPR009647">
    <property type="entry name" value="PBP_C"/>
</dbReference>
<keyword evidence="6" id="KW-0328">Glycosyltransferase</keyword>
<feature type="domain" description="Glycosyl transferase family 51" evidence="13">
    <location>
        <begin position="56"/>
        <end position="229"/>
    </location>
</feature>
<comment type="catalytic activity">
    <reaction evidence="11">
        <text>[GlcNAc-(1-&gt;4)-Mur2Ac(oyl-L-Ala-gamma-D-Glu-L-Lys-D-Ala-D-Ala)](n)-di-trans,octa-cis-undecaprenyl diphosphate + beta-D-GlcNAc-(1-&gt;4)-Mur2Ac(oyl-L-Ala-gamma-D-Glu-L-Lys-D-Ala-D-Ala)-di-trans,octa-cis-undecaprenyl diphosphate = [GlcNAc-(1-&gt;4)-Mur2Ac(oyl-L-Ala-gamma-D-Glu-L-Lys-D-Ala-D-Ala)](n+1)-di-trans,octa-cis-undecaprenyl diphosphate + di-trans,octa-cis-undecaprenyl diphosphate + H(+)</text>
        <dbReference type="Rhea" id="RHEA:23708"/>
        <dbReference type="Rhea" id="RHEA-COMP:9602"/>
        <dbReference type="Rhea" id="RHEA-COMP:9603"/>
        <dbReference type="ChEBI" id="CHEBI:15378"/>
        <dbReference type="ChEBI" id="CHEBI:58405"/>
        <dbReference type="ChEBI" id="CHEBI:60033"/>
        <dbReference type="ChEBI" id="CHEBI:78435"/>
        <dbReference type="EC" id="2.4.99.28"/>
    </reaction>
</comment>
<name>A0A1Y5HQU6_OLEAN</name>
<dbReference type="Pfam" id="PF00912">
    <property type="entry name" value="Transgly"/>
    <property type="match status" value="1"/>
</dbReference>
<proteinExistence type="inferred from homology"/>
<evidence type="ECO:0000256" key="6">
    <source>
        <dbReference type="ARBA" id="ARBA00022676"/>
    </source>
</evidence>
<evidence type="ECO:0000256" key="2">
    <source>
        <dbReference type="ARBA" id="ARBA00007090"/>
    </source>
</evidence>
<gene>
    <name evidence="15" type="ORF">A9R00_09610</name>
</gene>
<keyword evidence="5" id="KW-0645">Protease</keyword>
<dbReference type="SUPFAM" id="SSF56601">
    <property type="entry name" value="beta-lactamase/transpeptidase-like"/>
    <property type="match status" value="1"/>
</dbReference>
<evidence type="ECO:0000256" key="5">
    <source>
        <dbReference type="ARBA" id="ARBA00022670"/>
    </source>
</evidence>
<comment type="caution">
    <text evidence="15">The sequence shown here is derived from an EMBL/GenBank/DDBJ whole genome shotgun (WGS) entry which is preliminary data.</text>
</comment>
<dbReference type="Pfam" id="PF00905">
    <property type="entry name" value="Transpeptidase"/>
    <property type="match status" value="1"/>
</dbReference>
<dbReference type="InterPro" id="IPR001264">
    <property type="entry name" value="Glyco_trans_51"/>
</dbReference>
<dbReference type="GO" id="GO:0006508">
    <property type="term" value="P:proteolysis"/>
    <property type="evidence" value="ECO:0007669"/>
    <property type="project" value="UniProtKB-KW"/>
</dbReference>
<accession>A0A1Y5HQU6</accession>
<reference evidence="16" key="1">
    <citation type="journal article" date="2017" name="Proc. Natl. Acad. Sci. U.S.A.">
        <title>Simulation of Deepwater Horizon oil plume reveals substrate specialization within a complex community of hydrocarbon degraders.</title>
        <authorList>
            <person name="Hu P."/>
            <person name="Dubinsky E.A."/>
            <person name="Probst A.J."/>
            <person name="Wang J."/>
            <person name="Sieber C.M.K."/>
            <person name="Tom L.M."/>
            <person name="Gardinali P."/>
            <person name="Banfield J.F."/>
            <person name="Atlas R.M."/>
            <person name="Andersen G.L."/>
        </authorList>
    </citation>
    <scope>NUCLEOTIDE SEQUENCE [LARGE SCALE GENOMIC DNA]</scope>
</reference>
<feature type="domain" description="Penicillin-binding protein transpeptidase" evidence="12">
    <location>
        <begin position="312"/>
        <end position="569"/>
    </location>
</feature>
<dbReference type="EC" id="2.4.99.28" evidence="10"/>
<dbReference type="GO" id="GO:0004180">
    <property type="term" value="F:carboxypeptidase activity"/>
    <property type="evidence" value="ECO:0007669"/>
    <property type="project" value="UniProtKB-KW"/>
</dbReference>
<dbReference type="NCBIfam" id="TIGR02073">
    <property type="entry name" value="PBP_1c"/>
    <property type="match status" value="1"/>
</dbReference>
<evidence type="ECO:0000256" key="8">
    <source>
        <dbReference type="ARBA" id="ARBA00022801"/>
    </source>
</evidence>
<dbReference type="InterPro" id="IPR036950">
    <property type="entry name" value="PBP_transglycosylase"/>
</dbReference>
<evidence type="ECO:0000313" key="15">
    <source>
        <dbReference type="EMBL" id="OUS39420.1"/>
    </source>
</evidence>
<evidence type="ECO:0000313" key="16">
    <source>
        <dbReference type="Proteomes" id="UP000227088"/>
    </source>
</evidence>
<evidence type="ECO:0000256" key="4">
    <source>
        <dbReference type="ARBA" id="ARBA00022645"/>
    </source>
</evidence>
<protein>
    <recommendedName>
        <fullName evidence="10">peptidoglycan glycosyltransferase</fullName>
        <ecNumber evidence="10">2.4.99.28</ecNumber>
    </recommendedName>
</protein>
<dbReference type="UniPathway" id="UPA00219"/>
<evidence type="ECO:0000256" key="9">
    <source>
        <dbReference type="ARBA" id="ARBA00023268"/>
    </source>
</evidence>
<keyword evidence="7" id="KW-0808">Transferase</keyword>
<evidence type="ECO:0000256" key="11">
    <source>
        <dbReference type="ARBA" id="ARBA00049902"/>
    </source>
</evidence>
<comment type="pathway">
    <text evidence="1">Cell wall biogenesis; peptidoglycan biosynthesis.</text>
</comment>
<keyword evidence="4" id="KW-0121">Carboxypeptidase</keyword>
<dbReference type="AlphaFoldDB" id="A0A1Y5HQU6"/>
<dbReference type="InterPro" id="IPR011815">
    <property type="entry name" value="PBP_1c"/>
</dbReference>
<evidence type="ECO:0000256" key="7">
    <source>
        <dbReference type="ARBA" id="ARBA00022679"/>
    </source>
</evidence>
<keyword evidence="8" id="KW-0378">Hydrolase</keyword>
<dbReference type="GO" id="GO:0009252">
    <property type="term" value="P:peptidoglycan biosynthetic process"/>
    <property type="evidence" value="ECO:0007669"/>
    <property type="project" value="UniProtKB-UniPathway"/>
</dbReference>
<sequence length="795" mass="88804">MGSRLSVKRLFAVLTTAVIIVLISSWWYSLPQPLFSTPYSSILLDRNNQLLEARIASDEQWRFPPSKTLPSSYVKAVLLFEDKRFYNHSGVDWLALARATGQNIKAKKVVSGASTISMQVIRLASNSQLSGQNNRTLITKIIETLQALRLEFSYDKQQILNLYASHAPFGGNVVGISAASWRYFGRAPESLSWAESALLAVLPNRPNYLRPGKNQQKLKQKRDRLLTRLQQAGEFDQLELSLALSEPLPDKILAFPKRAPHLLETLISRANKEPNQSGVIKTSLDGNLQAQVQSVVNNYAQRLLSAQITHLAAVVMDNKTGLPVAYIGNSGFSHNPYSGKGIDLLHRPRSTGSILKPLLYASMLQQGEITPLQLIEDTPTKFKGYQPENYDLKFRGVVPAKKALAQSLNIPAVNMLKQHGIKPFYDFLKSRGMSTLHRNADDYGLPLILGGAEGTLWEMTNLYMQLARVAQSLPAQKITRSPGLVLANGLSESSLTTDNLSAGNLSAGAAWLTLKALLEVGRPGNESRWRQFSNSRKVAWKTGTSYGFRDGWAIGTTAEYTIGVWTGNAEGGGVPGLTGTQAAAPLLFELFNLLPKTHWFSKPEYDLRQVRICKKDGFLATPYCESTVTDLPLASSYSKTSPYHIRIHTDAQQRHRLSSACEPVYKLSSHNWFTLPPHIAFYYQKQNSEYRPMPKWRQDCLNFMSAQSPISFMYPNKGSQVYLPVMMNGSRTKMVSELAHQYAASQVYWYLDQQYLGKTQQIHQMEMGPSLGKHELLVVDEVGNQQVLEFEVLSQ</sequence>
<organism evidence="15 16">
    <name type="scientific">Oleispira antarctica</name>
    <dbReference type="NCBI Taxonomy" id="188908"/>
    <lineage>
        <taxon>Bacteria</taxon>
        <taxon>Pseudomonadati</taxon>
        <taxon>Pseudomonadota</taxon>
        <taxon>Gammaproteobacteria</taxon>
        <taxon>Oceanospirillales</taxon>
        <taxon>Oceanospirillaceae</taxon>
        <taxon>Oleispira</taxon>
    </lineage>
</organism>
<dbReference type="PANTHER" id="PTHR32282:SF15">
    <property type="entry name" value="PENICILLIN-BINDING PROTEIN 1C"/>
    <property type="match status" value="1"/>
</dbReference>
<evidence type="ECO:0000256" key="1">
    <source>
        <dbReference type="ARBA" id="ARBA00004752"/>
    </source>
</evidence>
<comment type="similarity">
    <text evidence="2">In the C-terminal section; belongs to the transpeptidase family.</text>
</comment>
<dbReference type="InterPro" id="IPR023346">
    <property type="entry name" value="Lysozyme-like_dom_sf"/>
</dbReference>
<comment type="similarity">
    <text evidence="3">In the N-terminal section; belongs to the glycosyltransferase 51 family.</text>
</comment>
<dbReference type="InterPro" id="IPR001460">
    <property type="entry name" value="PCN-bd_Tpept"/>
</dbReference>
<feature type="domain" description="Penicillin-binding C-terminal" evidence="14">
    <location>
        <begin position="706"/>
        <end position="786"/>
    </location>
</feature>
<dbReference type="Proteomes" id="UP000227088">
    <property type="component" value="Unassembled WGS sequence"/>
</dbReference>
<dbReference type="Gene3D" id="3.40.710.10">
    <property type="entry name" value="DD-peptidase/beta-lactamase superfamily"/>
    <property type="match status" value="1"/>
</dbReference>
<dbReference type="Gene3D" id="1.10.3810.10">
    <property type="entry name" value="Biosynthetic peptidoglycan transglycosylase-like"/>
    <property type="match status" value="1"/>
</dbReference>